<proteinExistence type="predicted"/>
<protein>
    <recommendedName>
        <fullName evidence="1">Endospore appendages core domain-containing protein</fullName>
    </recommendedName>
</protein>
<organism evidence="2 3">
    <name type="scientific">Bacillus cereus</name>
    <dbReference type="NCBI Taxonomy" id="1396"/>
    <lineage>
        <taxon>Bacteria</taxon>
        <taxon>Bacillati</taxon>
        <taxon>Bacillota</taxon>
        <taxon>Bacilli</taxon>
        <taxon>Bacillales</taxon>
        <taxon>Bacillaceae</taxon>
        <taxon>Bacillus</taxon>
        <taxon>Bacillus cereus group</taxon>
    </lineage>
</organism>
<name>A0A9X7QN53_BACCE</name>
<sequence>MLNNQVLEIWKKEIIVRATVTISVFNSILSVSSIKVTVIRNAGNPIELMVPPGNTLSTTVGDVQSVMVSQETIGIVEGKYCLEVCFAVSC</sequence>
<reference evidence="2 3" key="1">
    <citation type="journal article" date="2019" name="Ecotoxicol. Environ. Saf.">
        <title>Microbial characterization of heavy metal resistant bacterial strains isolated from an electroplating wastewater treatment plant.</title>
        <authorList>
            <person name="Cai X."/>
            <person name="Zheng X."/>
            <person name="Zhang D."/>
            <person name="Iqbal W."/>
            <person name="Liu C."/>
            <person name="Yang B."/>
            <person name="Zhao X."/>
            <person name="Lu X."/>
            <person name="Mao Y."/>
        </authorList>
    </citation>
    <scope>NUCLEOTIDE SEQUENCE [LARGE SCALE GENOMIC DNA]</scope>
    <source>
        <strain evidence="2 3">Co1-1</strain>
    </source>
</reference>
<dbReference type="InterPro" id="IPR025055">
    <property type="entry name" value="Ena_core"/>
</dbReference>
<dbReference type="AlphaFoldDB" id="A0A9X7QN53"/>
<dbReference type="Proteomes" id="UP000321735">
    <property type="component" value="Chromosome"/>
</dbReference>
<dbReference type="Pfam" id="PF13157">
    <property type="entry name" value="Enas"/>
    <property type="match status" value="1"/>
</dbReference>
<evidence type="ECO:0000259" key="1">
    <source>
        <dbReference type="Pfam" id="PF13157"/>
    </source>
</evidence>
<gene>
    <name evidence="2" type="ORF">D0437_30015</name>
</gene>
<dbReference type="EMBL" id="CP031778">
    <property type="protein sequence ID" value="QDZ77018.1"/>
    <property type="molecule type" value="Genomic_DNA"/>
</dbReference>
<evidence type="ECO:0000313" key="2">
    <source>
        <dbReference type="EMBL" id="QDZ77018.1"/>
    </source>
</evidence>
<evidence type="ECO:0000313" key="3">
    <source>
        <dbReference type="Proteomes" id="UP000321735"/>
    </source>
</evidence>
<feature type="domain" description="Endospore appendages core" evidence="1">
    <location>
        <begin position="8"/>
        <end position="84"/>
    </location>
</feature>
<accession>A0A9X7QN53</accession>